<dbReference type="CDD" id="cd00293">
    <property type="entry name" value="USP-like"/>
    <property type="match status" value="1"/>
</dbReference>
<dbReference type="Gene3D" id="3.40.50.12370">
    <property type="match status" value="1"/>
</dbReference>
<dbReference type="Pfam" id="PF00582">
    <property type="entry name" value="Usp"/>
    <property type="match status" value="1"/>
</dbReference>
<accession>A0A1P8WB60</accession>
<dbReference type="EMBL" id="CP017641">
    <property type="protein sequence ID" value="APZ91281.1"/>
    <property type="molecule type" value="Genomic_DNA"/>
</dbReference>
<dbReference type="STRING" id="1891926.Fuma_00867"/>
<dbReference type="InterPro" id="IPR006016">
    <property type="entry name" value="UspA"/>
</dbReference>
<name>A0A1P8WB60_9PLAN</name>
<dbReference type="Proteomes" id="UP000187735">
    <property type="component" value="Chromosome"/>
</dbReference>
<evidence type="ECO:0000313" key="3">
    <source>
        <dbReference type="Proteomes" id="UP000187735"/>
    </source>
</evidence>
<proteinExistence type="predicted"/>
<evidence type="ECO:0000259" key="1">
    <source>
        <dbReference type="Pfam" id="PF00582"/>
    </source>
</evidence>
<dbReference type="SUPFAM" id="SSF52402">
    <property type="entry name" value="Adenine nucleotide alpha hydrolases-like"/>
    <property type="match status" value="1"/>
</dbReference>
<dbReference type="OrthoDB" id="9788959at2"/>
<dbReference type="RefSeq" id="WP_083731792.1">
    <property type="nucleotide sequence ID" value="NZ_CP017641.1"/>
</dbReference>
<gene>
    <name evidence="2" type="ORF">Fuma_00867</name>
</gene>
<keyword evidence="3" id="KW-1185">Reference proteome</keyword>
<feature type="domain" description="UspA" evidence="1">
    <location>
        <begin position="1"/>
        <end position="36"/>
    </location>
</feature>
<protein>
    <submittedName>
        <fullName evidence="2">Universal stress protein</fullName>
    </submittedName>
</protein>
<organism evidence="2 3">
    <name type="scientific">Fuerstiella marisgermanici</name>
    <dbReference type="NCBI Taxonomy" id="1891926"/>
    <lineage>
        <taxon>Bacteria</taxon>
        <taxon>Pseudomonadati</taxon>
        <taxon>Planctomycetota</taxon>
        <taxon>Planctomycetia</taxon>
        <taxon>Planctomycetales</taxon>
        <taxon>Planctomycetaceae</taxon>
        <taxon>Fuerstiella</taxon>
    </lineage>
</organism>
<dbReference type="AlphaFoldDB" id="A0A1P8WB60"/>
<evidence type="ECO:0000313" key="2">
    <source>
        <dbReference type="EMBL" id="APZ91281.1"/>
    </source>
</evidence>
<reference evidence="2 3" key="1">
    <citation type="journal article" date="2016" name="Front. Microbiol.">
        <title>Fuerstia marisgermanicae gen. nov., sp. nov., an Unusual Member of the Phylum Planctomycetes from the German Wadden Sea.</title>
        <authorList>
            <person name="Kohn T."/>
            <person name="Heuer A."/>
            <person name="Jogler M."/>
            <person name="Vollmers J."/>
            <person name="Boedeker C."/>
            <person name="Bunk B."/>
            <person name="Rast P."/>
            <person name="Borchert D."/>
            <person name="Glockner I."/>
            <person name="Freese H.M."/>
            <person name="Klenk H.P."/>
            <person name="Overmann J."/>
            <person name="Kaster A.K."/>
            <person name="Rohde M."/>
            <person name="Wiegand S."/>
            <person name="Jogler C."/>
        </authorList>
    </citation>
    <scope>NUCLEOTIDE SEQUENCE [LARGE SCALE GENOMIC DNA]</scope>
    <source>
        <strain evidence="2 3">NH11</strain>
    </source>
</reference>
<sequence length="45" mass="4962">MIVMGTHGRSALPHLLLGSVAENVVRHAPCPVFTVRPDQHEFIMP</sequence>
<dbReference type="KEGG" id="fmr:Fuma_00867"/>